<dbReference type="Proteomes" id="UP000255139">
    <property type="component" value="Unassembled WGS sequence"/>
</dbReference>
<keyword evidence="5" id="KW-1185">Reference proteome</keyword>
<dbReference type="Pfam" id="PF05076">
    <property type="entry name" value="SUFU"/>
    <property type="match status" value="1"/>
</dbReference>
<dbReference type="EMBL" id="JRPD02000004">
    <property type="protein sequence ID" value="TLE00887.1"/>
    <property type="molecule type" value="Genomic_DNA"/>
</dbReference>
<reference evidence="3 4" key="1">
    <citation type="journal article" date="2014" name="Genome Announc.">
        <title>Draft genome sequences of eight enterohepatic helicobacter species isolated from both laboratory and wild rodents.</title>
        <authorList>
            <person name="Sheh A."/>
            <person name="Shen Z."/>
            <person name="Fox J.G."/>
        </authorList>
    </citation>
    <scope>NUCLEOTIDE SEQUENCE [LARGE SCALE GENOMIC DNA]</scope>
    <source>
        <strain evidence="3 4">ST1</strain>
    </source>
</reference>
<evidence type="ECO:0000313" key="3">
    <source>
        <dbReference type="EMBL" id="TLE00887.1"/>
    </source>
</evidence>
<name>A0A099TWA8_9HELI</name>
<dbReference type="SUPFAM" id="SSF103359">
    <property type="entry name" value="Suppressor of Fused, N-terminal domain"/>
    <property type="match status" value="1"/>
</dbReference>
<dbReference type="EMBL" id="UGJE01000002">
    <property type="protein sequence ID" value="STQ86661.1"/>
    <property type="molecule type" value="Genomic_DNA"/>
</dbReference>
<dbReference type="STRING" id="216.LS73_06165"/>
<dbReference type="PANTHER" id="PTHR10928:SF2">
    <property type="entry name" value="SUPPRESSOR OF FUSED HOMOLOG"/>
    <property type="match status" value="1"/>
</dbReference>
<dbReference type="InterPro" id="IPR007768">
    <property type="entry name" value="Suppressor_of_fused"/>
</dbReference>
<evidence type="ECO:0000313" key="5">
    <source>
        <dbReference type="Proteomes" id="UP000255139"/>
    </source>
</evidence>
<accession>A0A099TWA8</accession>
<dbReference type="AlphaFoldDB" id="A0A099TWA8"/>
<dbReference type="InterPro" id="IPR020941">
    <property type="entry name" value="SUFU-like_domain"/>
</dbReference>
<protein>
    <submittedName>
        <fullName evidence="3">Suppressor of fused domain protein</fullName>
    </submittedName>
    <submittedName>
        <fullName evidence="2">Suppressor of fused protein (SUFU)</fullName>
    </submittedName>
</protein>
<reference evidence="2 5" key="2">
    <citation type="submission" date="2018-06" db="EMBL/GenBank/DDBJ databases">
        <authorList>
            <consortium name="Pathogen Informatics"/>
            <person name="Doyle S."/>
        </authorList>
    </citation>
    <scope>NUCLEOTIDE SEQUENCE [LARGE SCALE GENOMIC DNA]</scope>
    <source>
        <strain evidence="2 5">NCTC12714</strain>
    </source>
</reference>
<dbReference type="Proteomes" id="UP000029922">
    <property type="component" value="Unassembled WGS sequence"/>
</dbReference>
<dbReference type="PANTHER" id="PTHR10928">
    <property type="entry name" value="SUPPRESSOR OF FUSED"/>
    <property type="match status" value="1"/>
</dbReference>
<evidence type="ECO:0000313" key="2">
    <source>
        <dbReference type="EMBL" id="STQ86661.1"/>
    </source>
</evidence>
<dbReference type="InterPro" id="IPR037181">
    <property type="entry name" value="SUFU_N"/>
</dbReference>
<dbReference type="OrthoDB" id="9023549at2"/>
<organism evidence="2 5">
    <name type="scientific">Helicobacter muridarum</name>
    <dbReference type="NCBI Taxonomy" id="216"/>
    <lineage>
        <taxon>Bacteria</taxon>
        <taxon>Pseudomonadati</taxon>
        <taxon>Campylobacterota</taxon>
        <taxon>Epsilonproteobacteria</taxon>
        <taxon>Campylobacterales</taxon>
        <taxon>Helicobacteraceae</taxon>
        <taxon>Helicobacter</taxon>
    </lineage>
</organism>
<evidence type="ECO:0000259" key="1">
    <source>
        <dbReference type="Pfam" id="PF05076"/>
    </source>
</evidence>
<gene>
    <name evidence="3" type="ORF">LS73_003020</name>
    <name evidence="2" type="ORF">NCTC12714_01472</name>
</gene>
<evidence type="ECO:0000313" key="4">
    <source>
        <dbReference type="Proteomes" id="UP000029922"/>
    </source>
</evidence>
<dbReference type="RefSeq" id="WP_034558348.1">
    <property type="nucleotide sequence ID" value="NZ_FZML01000003.1"/>
</dbReference>
<sequence>MTLEQYKQYAKENEDWTPGWEAIDRAFESIYHEQKPKHYATNLVSRANLGGDQYLDGYSIYKSEHGYSHIVTYGMSELYVNEESFGGEWSGWGYEMTFKLMSKNPQDCLWVFNIFANLAFLTNTKENFLQNLQFIAGDNKPIDRVSNSQITGLIVVYDTEILSSNTPHGRLDFLQLVGITQKELEHIARFEDEEASKAEIQKLVHRMQEDNPYLVTNMQRDKNYI</sequence>
<dbReference type="GO" id="GO:0005737">
    <property type="term" value="C:cytoplasm"/>
    <property type="evidence" value="ECO:0007669"/>
    <property type="project" value="TreeGrafter"/>
</dbReference>
<proteinExistence type="predicted"/>
<feature type="domain" description="Suppressor of fused-like" evidence="1">
    <location>
        <begin position="52"/>
        <end position="220"/>
    </location>
</feature>